<dbReference type="Proteomes" id="UP000011910">
    <property type="component" value="Unassembled WGS sequence"/>
</dbReference>
<dbReference type="SUPFAM" id="SSF55486">
    <property type="entry name" value="Metalloproteases ('zincins'), catalytic domain"/>
    <property type="match status" value="1"/>
</dbReference>
<dbReference type="EMBL" id="AODQ01000089">
    <property type="protein sequence ID" value="EMR01806.1"/>
    <property type="molecule type" value="Genomic_DNA"/>
</dbReference>
<dbReference type="GO" id="GO:0004180">
    <property type="term" value="F:carboxypeptidase activity"/>
    <property type="evidence" value="ECO:0007669"/>
    <property type="project" value="TreeGrafter"/>
</dbReference>
<comment type="similarity">
    <text evidence="1 7">Belongs to the peptidase M3 family.</text>
</comment>
<dbReference type="PATRIC" id="fig|1279009.4.peg.3117"/>
<protein>
    <submittedName>
        <fullName evidence="9">Oligopeptidase A</fullName>
        <ecNumber evidence="9">3.4.24.70</ecNumber>
    </submittedName>
</protein>
<dbReference type="Pfam" id="PF01432">
    <property type="entry name" value="Peptidase_M3"/>
    <property type="match status" value="1"/>
</dbReference>
<keyword evidence="4 7" id="KW-0378">Hydrolase</keyword>
<dbReference type="InterPro" id="IPR024079">
    <property type="entry name" value="MetalloPept_cat_dom_sf"/>
</dbReference>
<evidence type="ECO:0000256" key="5">
    <source>
        <dbReference type="ARBA" id="ARBA00022833"/>
    </source>
</evidence>
<feature type="domain" description="Peptidase M3A/M3B catalytic" evidence="8">
    <location>
        <begin position="226"/>
        <end position="674"/>
    </location>
</feature>
<dbReference type="AlphaFoldDB" id="M7N3M5"/>
<evidence type="ECO:0000256" key="7">
    <source>
        <dbReference type="RuleBase" id="RU003435"/>
    </source>
</evidence>
<evidence type="ECO:0000256" key="1">
    <source>
        <dbReference type="ARBA" id="ARBA00006040"/>
    </source>
</evidence>
<dbReference type="InterPro" id="IPR024077">
    <property type="entry name" value="Neurolysin/TOP_dom2"/>
</dbReference>
<sequence>MNPFLSPFNTPFATPPFEEITNAHFLPALEQAIQEGKQEVAAITANPEAPTFENTLEALERSGEKVGLVSGIFFNLNSAETNDEMQALARDISPLLSDYTNDIMLDEALFARIRQVHAQKDQLSLSPEQHTLLDKTYKSFVRNGALLSEAQKQRLREIDKELSQLSLQFGERVLKETNTYSLEITDQKDLAGLPGHAVEAAAAAAKEQGKEGSWLFTLHFPSYIPFMTYADNRQLREQLFRAYGSRAFKGDEQDNQETILKKVGLRQERAQLLGYASHADFVLEERMAESPAKVFEFLETLLGYAKPVARRELEELTQYAHSLGGPQKLERWDIAYYSEKLKMEKYAIDDEMLKPYFKLETVIDGVFQVAGRLYGLQFRPLKGVQVYHPDVQVYEVLDEQQQHMAVFYADFFPRPGKRNGAWMTSFRGQKKVAGENVRPHISIVCNFTKPTATTPSLLTFNEVTTLFHEFGHALHGILADGTYESLSGTSVYWDFVELPSQVLENWVYEKESLDLFARHYQTGEAIPEEMIRKIKASANFMEAYQTVRQIGLARLDMGWHIARAASITDVGAYERELLQDTDLLPPVAGTSTSASFSHIFQGGYSSGYYSYKWAEVLDADAFEFFQERGIFNKDTADLFKKHVLSAGGSEHPMELYKRFRGKEPSPEALLRRTGMLN</sequence>
<dbReference type="GO" id="GO:0005829">
    <property type="term" value="C:cytosol"/>
    <property type="evidence" value="ECO:0007669"/>
    <property type="project" value="TreeGrafter"/>
</dbReference>
<dbReference type="InterPro" id="IPR045090">
    <property type="entry name" value="Pept_M3A_M3B"/>
</dbReference>
<dbReference type="STRING" id="1279009.ADICEAN_03070"/>
<reference evidence="9 10" key="1">
    <citation type="journal article" date="2013" name="Genome Announc.">
        <title>Draft Genome Sequence of Cesiribacter andamanensis Strain AMV16T, Isolated from a Soil Sample from a Mud Volcano in the Andaman Islands, India.</title>
        <authorList>
            <person name="Shivaji S."/>
            <person name="Ara S."/>
            <person name="Begum Z."/>
            <person name="Srinivas T.N."/>
            <person name="Singh A."/>
            <person name="Kumar Pinnaka A."/>
        </authorList>
    </citation>
    <scope>NUCLEOTIDE SEQUENCE [LARGE SCALE GENOMIC DNA]</scope>
    <source>
        <strain evidence="9 10">AMV16</strain>
    </source>
</reference>
<dbReference type="PANTHER" id="PTHR43660">
    <property type="entry name" value="DIPEPTIDYL CARBOXYPEPTIDASE"/>
    <property type="match status" value="1"/>
</dbReference>
<dbReference type="InterPro" id="IPR024080">
    <property type="entry name" value="Neurolysin/TOP_N"/>
</dbReference>
<keyword evidence="6 7" id="KW-0482">Metalloprotease</keyword>
<keyword evidence="10" id="KW-1185">Reference proteome</keyword>
<dbReference type="InterPro" id="IPR001567">
    <property type="entry name" value="Pept_M3A_M3B_dom"/>
</dbReference>
<comment type="caution">
    <text evidence="9">The sequence shown here is derived from an EMBL/GenBank/DDBJ whole genome shotgun (WGS) entry which is preliminary data.</text>
</comment>
<organism evidence="9 10">
    <name type="scientific">Cesiribacter andamanensis AMV16</name>
    <dbReference type="NCBI Taxonomy" id="1279009"/>
    <lineage>
        <taxon>Bacteria</taxon>
        <taxon>Pseudomonadati</taxon>
        <taxon>Bacteroidota</taxon>
        <taxon>Cytophagia</taxon>
        <taxon>Cytophagales</taxon>
        <taxon>Cesiribacteraceae</taxon>
        <taxon>Cesiribacter</taxon>
    </lineage>
</organism>
<evidence type="ECO:0000256" key="6">
    <source>
        <dbReference type="ARBA" id="ARBA00023049"/>
    </source>
</evidence>
<dbReference type="GO" id="GO:0006508">
    <property type="term" value="P:proteolysis"/>
    <property type="evidence" value="ECO:0007669"/>
    <property type="project" value="UniProtKB-KW"/>
</dbReference>
<dbReference type="GO" id="GO:0004222">
    <property type="term" value="F:metalloendopeptidase activity"/>
    <property type="evidence" value="ECO:0007669"/>
    <property type="project" value="UniProtKB-EC"/>
</dbReference>
<dbReference type="Gene3D" id="1.10.1370.10">
    <property type="entry name" value="Neurolysin, domain 3"/>
    <property type="match status" value="1"/>
</dbReference>
<dbReference type="OrthoDB" id="9773538at2"/>
<dbReference type="CDD" id="cd06456">
    <property type="entry name" value="M3A_DCP"/>
    <property type="match status" value="1"/>
</dbReference>
<dbReference type="Gene3D" id="3.40.390.10">
    <property type="entry name" value="Collagenase (Catalytic Domain)"/>
    <property type="match status" value="1"/>
</dbReference>
<proteinExistence type="inferred from homology"/>
<evidence type="ECO:0000256" key="4">
    <source>
        <dbReference type="ARBA" id="ARBA00022801"/>
    </source>
</evidence>
<dbReference type="EC" id="3.4.24.70" evidence="9"/>
<evidence type="ECO:0000256" key="2">
    <source>
        <dbReference type="ARBA" id="ARBA00022670"/>
    </source>
</evidence>
<dbReference type="PANTHER" id="PTHR43660:SF1">
    <property type="entry name" value="DIPEPTIDYL CARBOXYPEPTIDASE"/>
    <property type="match status" value="1"/>
</dbReference>
<evidence type="ECO:0000313" key="9">
    <source>
        <dbReference type="EMBL" id="EMR01806.1"/>
    </source>
</evidence>
<comment type="cofactor">
    <cofactor evidence="7">
        <name>Zn(2+)</name>
        <dbReference type="ChEBI" id="CHEBI:29105"/>
    </cofactor>
    <text evidence="7">Binds 1 zinc ion.</text>
</comment>
<dbReference type="InterPro" id="IPR034005">
    <property type="entry name" value="M3A_DCP"/>
</dbReference>
<dbReference type="RefSeq" id="WP_009196456.1">
    <property type="nucleotide sequence ID" value="NZ_AODQ01000089.1"/>
</dbReference>
<dbReference type="GO" id="GO:0046872">
    <property type="term" value="F:metal ion binding"/>
    <property type="evidence" value="ECO:0007669"/>
    <property type="project" value="UniProtKB-UniRule"/>
</dbReference>
<evidence type="ECO:0000313" key="10">
    <source>
        <dbReference type="Proteomes" id="UP000011910"/>
    </source>
</evidence>
<gene>
    <name evidence="9" type="primary">prlC</name>
    <name evidence="9" type="ORF">ADICEAN_03070</name>
</gene>
<evidence type="ECO:0000256" key="3">
    <source>
        <dbReference type="ARBA" id="ARBA00022723"/>
    </source>
</evidence>
<keyword evidence="3 7" id="KW-0479">Metal-binding</keyword>
<keyword evidence="2 7" id="KW-0645">Protease</keyword>
<name>M7N3M5_9BACT</name>
<evidence type="ECO:0000259" key="8">
    <source>
        <dbReference type="Pfam" id="PF01432"/>
    </source>
</evidence>
<dbReference type="eggNOG" id="COG0339">
    <property type="taxonomic scope" value="Bacteria"/>
</dbReference>
<dbReference type="Gene3D" id="1.20.1050.40">
    <property type="entry name" value="Endopeptidase. Chain P, domain 1"/>
    <property type="match status" value="1"/>
</dbReference>
<keyword evidence="5 7" id="KW-0862">Zinc</keyword>
<accession>M7N3M5</accession>
<dbReference type="FunFam" id="3.40.390.10:FF:000009">
    <property type="entry name" value="Oligopeptidase A"/>
    <property type="match status" value="1"/>
</dbReference>